<gene>
    <name evidence="3" type="ORF">H8L32_13000</name>
</gene>
<accession>A0ABR6ZR79</accession>
<protein>
    <submittedName>
        <fullName evidence="3">Spore coat protein U domain-containing protein</fullName>
    </submittedName>
</protein>
<keyword evidence="3" id="KW-0167">Capsid protein</keyword>
<dbReference type="PANTHER" id="PTHR37089:SF3">
    <property type="entry name" value="EXPORTED PROTEIN"/>
    <property type="match status" value="1"/>
</dbReference>
<dbReference type="RefSeq" id="WP_186947676.1">
    <property type="nucleotide sequence ID" value="NZ_JACOGF010000006.1"/>
</dbReference>
<keyword evidence="4" id="KW-1185">Reference proteome</keyword>
<comment type="caution">
    <text evidence="3">The sequence shown here is derived from an EMBL/GenBank/DDBJ whole genome shotgun (WGS) entry which is preliminary data.</text>
</comment>
<evidence type="ECO:0000259" key="2">
    <source>
        <dbReference type="Pfam" id="PF05229"/>
    </source>
</evidence>
<feature type="chain" id="PRO_5047287738" evidence="1">
    <location>
        <begin position="22"/>
        <end position="155"/>
    </location>
</feature>
<reference evidence="3 4" key="1">
    <citation type="submission" date="2020-08" db="EMBL/GenBank/DDBJ databases">
        <title>Novel species isolated from subtropical streams in China.</title>
        <authorList>
            <person name="Lu H."/>
        </authorList>
    </citation>
    <scope>NUCLEOTIDE SEQUENCE [LARGE SCALE GENOMIC DNA]</scope>
    <source>
        <strain evidence="3 4">CY18W</strain>
    </source>
</reference>
<sequence length="155" mass="16786">MRYFRQLFLILMLLFSYEAQALTCTVSTLPVTFSTYDPLSNTPSDISGTVTVTCNALVSILVSYSVKLNAGLTGTIGSRIMTSGSSQMTYQLYTDSGRTTVWGDGTASSTVVNDGYLLNVVVPVIRNYSVYGRIAAKQNVKAGAYLDTVTILLTY</sequence>
<organism evidence="3 4">
    <name type="scientific">Undibacterium hunanense</name>
    <dbReference type="NCBI Taxonomy" id="2762292"/>
    <lineage>
        <taxon>Bacteria</taxon>
        <taxon>Pseudomonadati</taxon>
        <taxon>Pseudomonadota</taxon>
        <taxon>Betaproteobacteria</taxon>
        <taxon>Burkholderiales</taxon>
        <taxon>Oxalobacteraceae</taxon>
        <taxon>Undibacterium</taxon>
    </lineage>
</organism>
<proteinExistence type="predicted"/>
<evidence type="ECO:0000313" key="4">
    <source>
        <dbReference type="Proteomes" id="UP000650424"/>
    </source>
</evidence>
<dbReference type="InterPro" id="IPR053167">
    <property type="entry name" value="Spore_coat_component"/>
</dbReference>
<dbReference type="Proteomes" id="UP000650424">
    <property type="component" value="Unassembled WGS sequence"/>
</dbReference>
<dbReference type="Pfam" id="PF05229">
    <property type="entry name" value="SCPU"/>
    <property type="match status" value="1"/>
</dbReference>
<dbReference type="EMBL" id="JACOGF010000006">
    <property type="protein sequence ID" value="MBC3918403.1"/>
    <property type="molecule type" value="Genomic_DNA"/>
</dbReference>
<dbReference type="PANTHER" id="PTHR37089">
    <property type="entry name" value="PROTEIN U-RELATED"/>
    <property type="match status" value="1"/>
</dbReference>
<evidence type="ECO:0000313" key="3">
    <source>
        <dbReference type="EMBL" id="MBC3918403.1"/>
    </source>
</evidence>
<evidence type="ECO:0000256" key="1">
    <source>
        <dbReference type="SAM" id="SignalP"/>
    </source>
</evidence>
<feature type="signal peptide" evidence="1">
    <location>
        <begin position="1"/>
        <end position="21"/>
    </location>
</feature>
<keyword evidence="3" id="KW-0946">Virion</keyword>
<feature type="domain" description="Spore coat protein U/FanG" evidence="2">
    <location>
        <begin position="19"/>
        <end position="151"/>
    </location>
</feature>
<dbReference type="InterPro" id="IPR007893">
    <property type="entry name" value="Spore_coat_U/FanG"/>
</dbReference>
<name>A0ABR6ZR79_9BURK</name>
<keyword evidence="1" id="KW-0732">Signal</keyword>
<dbReference type="SMART" id="SM00972">
    <property type="entry name" value="SCPU"/>
    <property type="match status" value="1"/>
</dbReference>